<feature type="transmembrane region" description="Helical" evidence="1">
    <location>
        <begin position="84"/>
        <end position="106"/>
    </location>
</feature>
<feature type="transmembrane region" description="Helical" evidence="1">
    <location>
        <begin position="50"/>
        <end position="72"/>
    </location>
</feature>
<dbReference type="Proteomes" id="UP000652231">
    <property type="component" value="Unassembled WGS sequence"/>
</dbReference>
<keyword evidence="1" id="KW-0472">Membrane</keyword>
<proteinExistence type="predicted"/>
<sequence>MIIIDNYAEKGIEMNYDLSKLYDDIRVRYKDNPEEVLKEYRRIYRKKEQFITYSYIMWWGSLFVIWGLLYFVDDIYSFFKTESMFIFWGLYIVASLFISTMCIKFYTLLQGASDLPDYGKIKEVYKTVYLRLKFGGVNYPMGLRSGWAIKRWYYNKKIFRL</sequence>
<evidence type="ECO:0000313" key="2">
    <source>
        <dbReference type="EMBL" id="GGD99038.1"/>
    </source>
</evidence>
<protein>
    <submittedName>
        <fullName evidence="2">Uncharacterized protein</fullName>
    </submittedName>
</protein>
<accession>A0A8J2YBZ2</accession>
<keyword evidence="1" id="KW-1133">Transmembrane helix</keyword>
<gene>
    <name evidence="2" type="ORF">GCM10011312_23150</name>
</gene>
<keyword evidence="1" id="KW-0812">Transmembrane</keyword>
<comment type="caution">
    <text evidence="2">The sequence shown here is derived from an EMBL/GenBank/DDBJ whole genome shotgun (WGS) entry which is preliminary data.</text>
</comment>
<keyword evidence="3" id="KW-1185">Reference proteome</keyword>
<dbReference type="AlphaFoldDB" id="A0A8J2YBZ2"/>
<organism evidence="2 3">
    <name type="scientific">Planktosalinus lacus</name>
    <dbReference type="NCBI Taxonomy" id="1526573"/>
    <lineage>
        <taxon>Bacteria</taxon>
        <taxon>Pseudomonadati</taxon>
        <taxon>Bacteroidota</taxon>
        <taxon>Flavobacteriia</taxon>
        <taxon>Flavobacteriales</taxon>
        <taxon>Flavobacteriaceae</taxon>
        <taxon>Planktosalinus</taxon>
    </lineage>
</organism>
<evidence type="ECO:0000313" key="3">
    <source>
        <dbReference type="Proteomes" id="UP000652231"/>
    </source>
</evidence>
<evidence type="ECO:0000256" key="1">
    <source>
        <dbReference type="SAM" id="Phobius"/>
    </source>
</evidence>
<name>A0A8J2YBZ2_9FLAO</name>
<reference evidence="2" key="1">
    <citation type="journal article" date="2014" name="Int. J. Syst. Evol. Microbiol.">
        <title>Complete genome sequence of Corynebacterium casei LMG S-19264T (=DSM 44701T), isolated from a smear-ripened cheese.</title>
        <authorList>
            <consortium name="US DOE Joint Genome Institute (JGI-PGF)"/>
            <person name="Walter F."/>
            <person name="Albersmeier A."/>
            <person name="Kalinowski J."/>
            <person name="Ruckert C."/>
        </authorList>
    </citation>
    <scope>NUCLEOTIDE SEQUENCE</scope>
    <source>
        <strain evidence="2">CGMCC 1.12924</strain>
    </source>
</reference>
<dbReference type="RefSeq" id="WP_188442702.1">
    <property type="nucleotide sequence ID" value="NZ_BMGK01000010.1"/>
</dbReference>
<reference evidence="2" key="2">
    <citation type="submission" date="2020-09" db="EMBL/GenBank/DDBJ databases">
        <authorList>
            <person name="Sun Q."/>
            <person name="Zhou Y."/>
        </authorList>
    </citation>
    <scope>NUCLEOTIDE SEQUENCE</scope>
    <source>
        <strain evidence="2">CGMCC 1.12924</strain>
    </source>
</reference>
<dbReference type="EMBL" id="BMGK01000010">
    <property type="protein sequence ID" value="GGD99038.1"/>
    <property type="molecule type" value="Genomic_DNA"/>
</dbReference>